<dbReference type="Gene3D" id="3.30.530.20">
    <property type="match status" value="1"/>
</dbReference>
<name>A0A395M0S6_9BACT</name>
<comment type="caution">
    <text evidence="1">The sequence shown here is derived from an EMBL/GenBank/DDBJ whole genome shotgun (WGS) entry which is preliminary data.</text>
</comment>
<evidence type="ECO:0000313" key="2">
    <source>
        <dbReference type="Proteomes" id="UP000266389"/>
    </source>
</evidence>
<dbReference type="InterPro" id="IPR023393">
    <property type="entry name" value="START-like_dom_sf"/>
</dbReference>
<dbReference type="CDD" id="cd07820">
    <property type="entry name" value="SRPBCC_3"/>
    <property type="match status" value="1"/>
</dbReference>
<reference evidence="1 2" key="1">
    <citation type="journal article" date="2011" name="ISME J.">
        <title>Community ecology of hot spring cyanobacterial mats: predominant populations and their functional potential.</title>
        <authorList>
            <person name="Klatt C.G."/>
            <person name="Wood J.M."/>
            <person name="Rusch D.B."/>
            <person name="Bateson M.M."/>
            <person name="Hamamura N."/>
            <person name="Heidelberg J.F."/>
            <person name="Grossman A.R."/>
            <person name="Bhaya D."/>
            <person name="Cohan F.M."/>
            <person name="Kuhl M."/>
            <person name="Bryant D.A."/>
            <person name="Ward D.M."/>
        </authorList>
    </citation>
    <scope>NUCLEOTIDE SEQUENCE [LARGE SCALE GENOMIC DNA]</scope>
    <source>
        <strain evidence="1">OS</strain>
    </source>
</reference>
<accession>A0A395M0S6</accession>
<dbReference type="EMBL" id="PHFL01000039">
    <property type="protein sequence ID" value="RFM24383.1"/>
    <property type="molecule type" value="Genomic_DNA"/>
</dbReference>
<evidence type="ECO:0000313" key="1">
    <source>
        <dbReference type="EMBL" id="RFM24383.1"/>
    </source>
</evidence>
<evidence type="ECO:0008006" key="3">
    <source>
        <dbReference type="Google" id="ProtNLM"/>
    </source>
</evidence>
<organism evidence="1 2">
    <name type="scientific">Candidatus Thermochlorobacter aerophilus</name>
    <dbReference type="NCBI Taxonomy" id="1868324"/>
    <lineage>
        <taxon>Bacteria</taxon>
        <taxon>Pseudomonadati</taxon>
        <taxon>Chlorobiota</taxon>
        <taxon>Chlorobiia</taxon>
        <taxon>Chlorobiales</taxon>
        <taxon>Candidatus Thermochlorobacteriaceae</taxon>
        <taxon>Candidatus Thermochlorobacter</taxon>
    </lineage>
</organism>
<sequence length="164" mass="19493">MHRFQRSIEIKAPIEKVFHFHDNPENLLRITPKDVKVELLKATAPGKGQQVSIVVTQFGLFKSRWDVEITEYEPPYRIVDVAHRSPFGKWRQERRFEKLSEGLTKMTDCIDYELPAEAFTYIFVGKFIEREIEKMFKYRQEQTKAYIEEQEVKATFQNSKETIS</sequence>
<dbReference type="AlphaFoldDB" id="A0A395M0S6"/>
<dbReference type="Proteomes" id="UP000266389">
    <property type="component" value="Unassembled WGS sequence"/>
</dbReference>
<dbReference type="SUPFAM" id="SSF55961">
    <property type="entry name" value="Bet v1-like"/>
    <property type="match status" value="1"/>
</dbReference>
<dbReference type="Pfam" id="PF10604">
    <property type="entry name" value="Polyketide_cyc2"/>
    <property type="match status" value="1"/>
</dbReference>
<protein>
    <recommendedName>
        <fullName evidence="3">Coenzyme Q-binding protein COQ10 START domain-containing protein</fullName>
    </recommendedName>
</protein>
<proteinExistence type="predicted"/>
<dbReference type="InterPro" id="IPR019587">
    <property type="entry name" value="Polyketide_cyclase/dehydratase"/>
</dbReference>
<gene>
    <name evidence="1" type="ORF">D0433_05170</name>
</gene>